<dbReference type="AlphaFoldDB" id="A0A9D4DMW4"/>
<accession>A0A9D4DMW4</accession>
<evidence type="ECO:0000313" key="2">
    <source>
        <dbReference type="Proteomes" id="UP000828390"/>
    </source>
</evidence>
<organism evidence="1 2">
    <name type="scientific">Dreissena polymorpha</name>
    <name type="common">Zebra mussel</name>
    <name type="synonym">Mytilus polymorpha</name>
    <dbReference type="NCBI Taxonomy" id="45954"/>
    <lineage>
        <taxon>Eukaryota</taxon>
        <taxon>Metazoa</taxon>
        <taxon>Spiralia</taxon>
        <taxon>Lophotrochozoa</taxon>
        <taxon>Mollusca</taxon>
        <taxon>Bivalvia</taxon>
        <taxon>Autobranchia</taxon>
        <taxon>Heteroconchia</taxon>
        <taxon>Euheterodonta</taxon>
        <taxon>Imparidentia</taxon>
        <taxon>Neoheterodontei</taxon>
        <taxon>Myida</taxon>
        <taxon>Dreissenoidea</taxon>
        <taxon>Dreissenidae</taxon>
        <taxon>Dreissena</taxon>
    </lineage>
</organism>
<proteinExistence type="predicted"/>
<reference evidence="1" key="2">
    <citation type="submission" date="2020-11" db="EMBL/GenBank/DDBJ databases">
        <authorList>
            <person name="McCartney M.A."/>
            <person name="Auch B."/>
            <person name="Kono T."/>
            <person name="Mallez S."/>
            <person name="Becker A."/>
            <person name="Gohl D.M."/>
            <person name="Silverstein K.A.T."/>
            <person name="Koren S."/>
            <person name="Bechman K.B."/>
            <person name="Herman A."/>
            <person name="Abrahante J.E."/>
            <person name="Garbe J."/>
        </authorList>
    </citation>
    <scope>NUCLEOTIDE SEQUENCE</scope>
    <source>
        <strain evidence="1">Duluth1</strain>
        <tissue evidence="1">Whole animal</tissue>
    </source>
</reference>
<gene>
    <name evidence="1" type="ORF">DPMN_185772</name>
</gene>
<sequence length="76" mass="8295">MFASSEGVSFISAHGLHVWKEHRGLLFRENIEAAPISIQHSPSCLCLPSGRFYNPNIVISLSCASFLGPPEAKQLV</sequence>
<reference evidence="1" key="1">
    <citation type="journal article" date="2019" name="bioRxiv">
        <title>The Genome of the Zebra Mussel, Dreissena polymorpha: A Resource for Invasive Species Research.</title>
        <authorList>
            <person name="McCartney M.A."/>
            <person name="Auch B."/>
            <person name="Kono T."/>
            <person name="Mallez S."/>
            <person name="Zhang Y."/>
            <person name="Obille A."/>
            <person name="Becker A."/>
            <person name="Abrahante J.E."/>
            <person name="Garbe J."/>
            <person name="Badalamenti J.P."/>
            <person name="Herman A."/>
            <person name="Mangelson H."/>
            <person name="Liachko I."/>
            <person name="Sullivan S."/>
            <person name="Sone E.D."/>
            <person name="Koren S."/>
            <person name="Silverstein K.A.T."/>
            <person name="Beckman K.B."/>
            <person name="Gohl D.M."/>
        </authorList>
    </citation>
    <scope>NUCLEOTIDE SEQUENCE</scope>
    <source>
        <strain evidence="1">Duluth1</strain>
        <tissue evidence="1">Whole animal</tissue>
    </source>
</reference>
<name>A0A9D4DMW4_DREPO</name>
<keyword evidence="2" id="KW-1185">Reference proteome</keyword>
<protein>
    <submittedName>
        <fullName evidence="1">Uncharacterized protein</fullName>
    </submittedName>
</protein>
<dbReference type="Proteomes" id="UP000828390">
    <property type="component" value="Unassembled WGS sequence"/>
</dbReference>
<evidence type="ECO:0000313" key="1">
    <source>
        <dbReference type="EMBL" id="KAH3751220.1"/>
    </source>
</evidence>
<dbReference type="EMBL" id="JAIWYP010000010">
    <property type="protein sequence ID" value="KAH3751220.1"/>
    <property type="molecule type" value="Genomic_DNA"/>
</dbReference>
<comment type="caution">
    <text evidence="1">The sequence shown here is derived from an EMBL/GenBank/DDBJ whole genome shotgun (WGS) entry which is preliminary data.</text>
</comment>